<dbReference type="Pfam" id="PF13175">
    <property type="entry name" value="AAA_15"/>
    <property type="match status" value="1"/>
</dbReference>
<dbReference type="SUPFAM" id="SSF52540">
    <property type="entry name" value="P-loop containing nucleoside triphosphate hydrolases"/>
    <property type="match status" value="1"/>
</dbReference>
<dbReference type="InterPro" id="IPR027417">
    <property type="entry name" value="P-loop_NTPase"/>
</dbReference>
<proteinExistence type="predicted"/>
<dbReference type="InterPro" id="IPR041685">
    <property type="entry name" value="AAA_GajA/Old/RecF-like"/>
</dbReference>
<protein>
    <recommendedName>
        <fullName evidence="1">Endonuclease GajA/Old nuclease/RecF-like AAA domain-containing protein</fullName>
    </recommendedName>
</protein>
<dbReference type="RefSeq" id="WP_150721789.1">
    <property type="nucleotide sequence ID" value="NZ_CABPRV010000006.1"/>
</dbReference>
<evidence type="ECO:0000259" key="1">
    <source>
        <dbReference type="Pfam" id="PF13175"/>
    </source>
</evidence>
<reference evidence="2 3" key="1">
    <citation type="submission" date="2019-08" db="EMBL/GenBank/DDBJ databases">
        <authorList>
            <person name="Peeters C."/>
        </authorList>
    </citation>
    <scope>NUCLEOTIDE SEQUENCE [LARGE SCALE GENOMIC DNA]</scope>
    <source>
        <strain evidence="2 3">LMG 20602</strain>
    </source>
</reference>
<dbReference type="InterPro" id="IPR051396">
    <property type="entry name" value="Bact_Antivir_Def_Nuclease"/>
</dbReference>
<accession>A0ABY6W476</accession>
<dbReference type="Gene3D" id="3.40.50.300">
    <property type="entry name" value="P-loop containing nucleotide triphosphate hydrolases"/>
    <property type="match status" value="1"/>
</dbReference>
<sequence>MFKISTIDISGFWGKFRVESDFNDNVNIIIGKNGTGKTTFMNILDAVLSVDPDGLYQNEFSEVKIKLNDGGKTKTIRAVKYESETTPFPVVDYYISNQKFNLPIVNMDEIRSYPLSFRRRSLEESAKIREILSGLVRLASLSVYRYRLDPDADRREAGRQSASVLSPVDSRLQELRQRLTQYQFELSISAQKISSDLQKDVLISLLYNQERKDGNTYNINFTEDVERQNLIAAYRHLGLSGNDITGRIQKHISAVGKTIKDIKDGVNNIDFAPLDARVRTGHVIELSLEAEKQTKAVYSQVTQFLEILKTFIPDKTFSFQGAELTASGSGPIPLPKLSSGEKQLLILFIEALLQRQQPYIFLADEPELSLHISWQRQVISAIIKLNPNAQVIVATHSPEIAGKFKKFIIAMEDILHA</sequence>
<keyword evidence="3" id="KW-1185">Reference proteome</keyword>
<dbReference type="CDD" id="cd00267">
    <property type="entry name" value="ABC_ATPase"/>
    <property type="match status" value="1"/>
</dbReference>
<feature type="domain" description="Endonuclease GajA/Old nuclease/RecF-like AAA" evidence="1">
    <location>
        <begin position="3"/>
        <end position="401"/>
    </location>
</feature>
<dbReference type="PANTHER" id="PTHR43581:SF2">
    <property type="entry name" value="EXCINUCLEASE ATPASE SUBUNIT"/>
    <property type="match status" value="1"/>
</dbReference>
<comment type="caution">
    <text evidence="2">The sequence shown here is derived from an EMBL/GenBank/DDBJ whole genome shotgun (WGS) entry which is preliminary data.</text>
</comment>
<evidence type="ECO:0000313" key="3">
    <source>
        <dbReference type="Proteomes" id="UP000366065"/>
    </source>
</evidence>
<evidence type="ECO:0000313" key="2">
    <source>
        <dbReference type="EMBL" id="VVE15639.1"/>
    </source>
</evidence>
<gene>
    <name evidence="2" type="ORF">PCA20602_02869</name>
</gene>
<dbReference type="EMBL" id="CABPRV010000006">
    <property type="protein sequence ID" value="VVE15639.1"/>
    <property type="molecule type" value="Genomic_DNA"/>
</dbReference>
<dbReference type="Proteomes" id="UP000366065">
    <property type="component" value="Unassembled WGS sequence"/>
</dbReference>
<name>A0ABY6W476_9BURK</name>
<dbReference type="PANTHER" id="PTHR43581">
    <property type="entry name" value="ATP/GTP PHOSPHATASE"/>
    <property type="match status" value="1"/>
</dbReference>
<organism evidence="2 3">
    <name type="scientific">Pandoraea capi</name>
    <dbReference type="NCBI Taxonomy" id="2508286"/>
    <lineage>
        <taxon>Bacteria</taxon>
        <taxon>Pseudomonadati</taxon>
        <taxon>Pseudomonadota</taxon>
        <taxon>Betaproteobacteria</taxon>
        <taxon>Burkholderiales</taxon>
        <taxon>Burkholderiaceae</taxon>
        <taxon>Pandoraea</taxon>
    </lineage>
</organism>